<evidence type="ECO:0000313" key="4">
    <source>
        <dbReference type="EMBL" id="MBK9716153.1"/>
    </source>
</evidence>
<keyword evidence="2" id="KW-0812">Transmembrane</keyword>
<dbReference type="Proteomes" id="UP000808349">
    <property type="component" value="Unassembled WGS sequence"/>
</dbReference>
<dbReference type="AlphaFoldDB" id="A0A9D7S6J4"/>
<dbReference type="InterPro" id="IPR027304">
    <property type="entry name" value="Trigger_fact/SurA_dom_sf"/>
</dbReference>
<evidence type="ECO:0000256" key="2">
    <source>
        <dbReference type="SAM" id="Phobius"/>
    </source>
</evidence>
<dbReference type="InterPro" id="IPR000297">
    <property type="entry name" value="PPIase_PpiC"/>
</dbReference>
<gene>
    <name evidence="4" type="ORF">IPO85_01255</name>
</gene>
<dbReference type="InterPro" id="IPR046357">
    <property type="entry name" value="PPIase_dom_sf"/>
</dbReference>
<dbReference type="PROSITE" id="PS50198">
    <property type="entry name" value="PPIC_PPIASE_2"/>
    <property type="match status" value="1"/>
</dbReference>
<sequence>MGLITSIRKRLWVVTILMALALLGFIVMDMSSGRSSWFFNNPDSVGKIAGESISWKDFQKTESVLYKNADVDIYGRKEYLWNQFLEKGVLKEEAKHIGFGVSESELTELEFGNNLSPIIERNFRDPNTGQILREQLNQFKDGYDALPQEAKDFWQVQQKEIIKERQFKKLENIIKNSLYMPDFMLARQHEESNAKITLISSMISYDQVNDKDVTITDEDVQKFVSKNPNKYKSEYDTRNIKYSIIDIFPTQEDSANIRKILEDKVEAFKLATKDSIYVVSNLGKWDEAYKTKSEIKGVLNDSSFSIFNLNVGDVYGPYVEEGEYRLAKVIGKKVIPDSVKSRHILRQVKSREEYIAASKLLDSLKTLIETGKGKFDSLAMQFSQDGGSSIKGGDMGYYPKGAMVQQFNDITFYKGEKGKLYIIATQFGLHLVQITDQKFIKNEMGVHLGIISETIAPGDDITDSKLEEAQKLIEENNNLVNLEKVINEGGKYKLETAANILENGYQIKNFGENSSSAARDIIKWAFNKETKPGDVSLEVYSLQDPIKKFTNRYIIAGLSSINEKGIPKGEALLDLVREDVMKDVKFNKIVAAIGTVNDLTTQYGSYTAVIDTTKETTTNSGQLKTGYEYDLISQVAISEPNSFIGPIRGESGVYFAKLLERKDPGKQNNVAMFRQFYKHPAVNTAMTYLMAALKKNYGVVDHRSKFF</sequence>
<dbReference type="Pfam" id="PF13616">
    <property type="entry name" value="Rotamase_3"/>
    <property type="match status" value="1"/>
</dbReference>
<dbReference type="PANTHER" id="PTHR47245:SF2">
    <property type="entry name" value="PEPTIDYL-PROLYL CIS-TRANS ISOMERASE HP_0175-RELATED"/>
    <property type="match status" value="1"/>
</dbReference>
<feature type="transmembrane region" description="Helical" evidence="2">
    <location>
        <begin position="12"/>
        <end position="31"/>
    </location>
</feature>
<keyword evidence="1" id="KW-0697">Rotamase</keyword>
<evidence type="ECO:0000259" key="3">
    <source>
        <dbReference type="PROSITE" id="PS50198"/>
    </source>
</evidence>
<dbReference type="Gene3D" id="3.10.50.40">
    <property type="match status" value="1"/>
</dbReference>
<proteinExistence type="predicted"/>
<evidence type="ECO:0000313" key="5">
    <source>
        <dbReference type="Proteomes" id="UP000808349"/>
    </source>
</evidence>
<dbReference type="InterPro" id="IPR023058">
    <property type="entry name" value="PPIase_PpiC_CS"/>
</dbReference>
<name>A0A9D7S6J4_9BACT</name>
<protein>
    <submittedName>
        <fullName evidence="4">Peptidylprolyl isomerase</fullName>
    </submittedName>
</protein>
<dbReference type="PROSITE" id="PS01096">
    <property type="entry name" value="PPIC_PPIASE_1"/>
    <property type="match status" value="1"/>
</dbReference>
<dbReference type="Pfam" id="PF13623">
    <property type="entry name" value="SurA_N_2"/>
    <property type="match status" value="1"/>
</dbReference>
<feature type="domain" description="PpiC" evidence="3">
    <location>
        <begin position="336"/>
        <end position="436"/>
    </location>
</feature>
<keyword evidence="2" id="KW-0472">Membrane</keyword>
<keyword evidence="1 4" id="KW-0413">Isomerase</keyword>
<keyword evidence="2" id="KW-1133">Transmembrane helix</keyword>
<dbReference type="SUPFAM" id="SSF109998">
    <property type="entry name" value="Triger factor/SurA peptide-binding domain-like"/>
    <property type="match status" value="1"/>
</dbReference>
<comment type="caution">
    <text evidence="4">The sequence shown here is derived from an EMBL/GenBank/DDBJ whole genome shotgun (WGS) entry which is preliminary data.</text>
</comment>
<dbReference type="EMBL" id="JADKFW010000004">
    <property type="protein sequence ID" value="MBK9716153.1"/>
    <property type="molecule type" value="Genomic_DNA"/>
</dbReference>
<reference evidence="4 5" key="1">
    <citation type="submission" date="2020-10" db="EMBL/GenBank/DDBJ databases">
        <title>Connecting structure to function with the recovery of over 1000 high-quality activated sludge metagenome-assembled genomes encoding full-length rRNA genes using long-read sequencing.</title>
        <authorList>
            <person name="Singleton C.M."/>
            <person name="Petriglieri F."/>
            <person name="Kristensen J.M."/>
            <person name="Kirkegaard R.H."/>
            <person name="Michaelsen T.Y."/>
            <person name="Andersen M.H."/>
            <person name="Karst S.M."/>
            <person name="Dueholm M.S."/>
            <person name="Nielsen P.H."/>
            <person name="Albertsen M."/>
        </authorList>
    </citation>
    <scope>NUCLEOTIDE SEQUENCE [LARGE SCALE GENOMIC DNA]</scope>
    <source>
        <strain evidence="4">Ribe_18-Q3-R11-54_BAT3C.373</strain>
    </source>
</reference>
<accession>A0A9D7S6J4</accession>
<dbReference type="InterPro" id="IPR050245">
    <property type="entry name" value="PrsA_foldase"/>
</dbReference>
<organism evidence="4 5">
    <name type="scientific">Candidatus Defluviibacterium haderslevense</name>
    <dbReference type="NCBI Taxonomy" id="2981993"/>
    <lineage>
        <taxon>Bacteria</taxon>
        <taxon>Pseudomonadati</taxon>
        <taxon>Bacteroidota</taxon>
        <taxon>Saprospiria</taxon>
        <taxon>Saprospirales</taxon>
        <taxon>Saprospiraceae</taxon>
        <taxon>Candidatus Defluviibacterium</taxon>
    </lineage>
</organism>
<dbReference type="PANTHER" id="PTHR47245">
    <property type="entry name" value="PEPTIDYLPROLYL ISOMERASE"/>
    <property type="match status" value="1"/>
</dbReference>
<dbReference type="SUPFAM" id="SSF54534">
    <property type="entry name" value="FKBP-like"/>
    <property type="match status" value="1"/>
</dbReference>
<dbReference type="GO" id="GO:0003755">
    <property type="term" value="F:peptidyl-prolyl cis-trans isomerase activity"/>
    <property type="evidence" value="ECO:0007669"/>
    <property type="project" value="UniProtKB-KW"/>
</dbReference>
<evidence type="ECO:0000256" key="1">
    <source>
        <dbReference type="PROSITE-ProRule" id="PRU00278"/>
    </source>
</evidence>